<dbReference type="Gene3D" id="3.30.70.270">
    <property type="match status" value="1"/>
</dbReference>
<dbReference type="InterPro" id="IPR013656">
    <property type="entry name" value="PAS_4"/>
</dbReference>
<organism evidence="6 7">
    <name type="scientific">Novosphingobium pentaromativorans</name>
    <dbReference type="NCBI Taxonomy" id="205844"/>
    <lineage>
        <taxon>Bacteria</taxon>
        <taxon>Pseudomonadati</taxon>
        <taxon>Pseudomonadota</taxon>
        <taxon>Alphaproteobacteria</taxon>
        <taxon>Sphingomonadales</taxon>
        <taxon>Sphingomonadaceae</taxon>
        <taxon>Novosphingobium</taxon>
    </lineage>
</organism>
<feature type="transmembrane region" description="Helical" evidence="2">
    <location>
        <begin position="194"/>
        <end position="218"/>
    </location>
</feature>
<evidence type="ECO:0000259" key="3">
    <source>
        <dbReference type="PROSITE" id="PS50113"/>
    </source>
</evidence>
<evidence type="ECO:0000256" key="1">
    <source>
        <dbReference type="SAM" id="MobiDB-lite"/>
    </source>
</evidence>
<dbReference type="SMART" id="SM00267">
    <property type="entry name" value="GGDEF"/>
    <property type="match status" value="1"/>
</dbReference>
<dbReference type="Gene3D" id="3.20.20.450">
    <property type="entry name" value="EAL domain"/>
    <property type="match status" value="1"/>
</dbReference>
<dbReference type="InterPro" id="IPR001633">
    <property type="entry name" value="EAL_dom"/>
</dbReference>
<dbReference type="CDD" id="cd00130">
    <property type="entry name" value="PAS"/>
    <property type="match status" value="1"/>
</dbReference>
<dbReference type="CDD" id="cd01949">
    <property type="entry name" value="GGDEF"/>
    <property type="match status" value="1"/>
</dbReference>
<name>A0A2W5NQM3_9SPHN</name>
<accession>A0A2W5NQM3</accession>
<dbReference type="Proteomes" id="UP000249082">
    <property type="component" value="Unassembled WGS sequence"/>
</dbReference>
<feature type="region of interest" description="Disordered" evidence="1">
    <location>
        <begin position="1"/>
        <end position="22"/>
    </location>
</feature>
<dbReference type="PROSITE" id="PS50887">
    <property type="entry name" value="GGDEF"/>
    <property type="match status" value="1"/>
</dbReference>
<dbReference type="Pfam" id="PF08448">
    <property type="entry name" value="PAS_4"/>
    <property type="match status" value="1"/>
</dbReference>
<dbReference type="InterPro" id="IPR029787">
    <property type="entry name" value="Nucleotide_cyclase"/>
</dbReference>
<dbReference type="NCBIfam" id="TIGR00254">
    <property type="entry name" value="GGDEF"/>
    <property type="match status" value="1"/>
</dbReference>
<feature type="transmembrane region" description="Helical" evidence="2">
    <location>
        <begin position="160"/>
        <end position="182"/>
    </location>
</feature>
<dbReference type="Pfam" id="PF00990">
    <property type="entry name" value="GGDEF"/>
    <property type="match status" value="1"/>
</dbReference>
<feature type="transmembrane region" description="Helical" evidence="2">
    <location>
        <begin position="126"/>
        <end position="148"/>
    </location>
</feature>
<dbReference type="InterPro" id="IPR000160">
    <property type="entry name" value="GGDEF_dom"/>
</dbReference>
<dbReference type="SUPFAM" id="SSF141868">
    <property type="entry name" value="EAL domain-like"/>
    <property type="match status" value="1"/>
</dbReference>
<gene>
    <name evidence="6" type="ORF">DI555_07250</name>
</gene>
<sequence length="800" mass="87597">MPYALPGDNPSPGKARGVRKRSHAIQPLPKELPVSAILGLNQPAEGDWARLRAIQYSCLGRAPLARAATQFAAMLAATALLAPHMDPIPILAWAVLVCAAAWHGARVDRAVSDGGEHLLHRGHKRAHLLATIATGLIWSIPICGFGPFLDPQVTVKLWTVLAMLMTAFAVLIPGVPLGSLVFTGLVGGSAIACFLVLGLYDVALVASAFMAVVIAGAIQSSRQFLIGKLAEAGMVERDEVVSLLLREFEEGEADWLWQVDAARRIRAVSPRFAFALGRQPREMEGMPFLQLVAGADWETGDFPASLHDLAERLKRRESFANLLIRVTIGGKVRWWEISGTPQVDENGQFDGFRGVGSDVTEARENSDKIAWLARYDPLTGMPNRLMLNEALGEALAHASQWRMRCALLMIDLDRFKAINDTLGHHVGDQLLARVAERLKEQMTEREVCGRLGGDEFAIVIRDACDPGYVERVAQRVIQSLSQPYQVDHHTLFVGASIGSALGPRDGDTVETLMRNADLALYRSKDEGGNAHFTYEPALHAHAEERRKLEFSMRTALERKEFTLHFQPVVDAQNETVVSFEALLRWNSSEHGAISPVKFIPLAEDTRLIVPIGEWVLRQACREAMNWPDHIRVAANVSGEQLLDPNFVTSVVSALTESGLPAARLELEVTESIFLRDAALARSALEQVMALGCKVALDDFGTGYSSLGYLRKLRFSTIKVDRSFVQGAATGNAESLAIVRAVVAMADSLGMSTTAEGAETEREVEMIRKLGCRKIQGYYYGRPMSAKDAAALFRNRAFSQA</sequence>
<dbReference type="Pfam" id="PF00563">
    <property type="entry name" value="EAL"/>
    <property type="match status" value="1"/>
</dbReference>
<dbReference type="CDD" id="cd01948">
    <property type="entry name" value="EAL"/>
    <property type="match status" value="1"/>
</dbReference>
<dbReference type="InterPro" id="IPR000014">
    <property type="entry name" value="PAS"/>
</dbReference>
<dbReference type="InterPro" id="IPR035965">
    <property type="entry name" value="PAS-like_dom_sf"/>
</dbReference>
<dbReference type="PANTHER" id="PTHR44757">
    <property type="entry name" value="DIGUANYLATE CYCLASE DGCP"/>
    <property type="match status" value="1"/>
</dbReference>
<dbReference type="InterPro" id="IPR000700">
    <property type="entry name" value="PAS-assoc_C"/>
</dbReference>
<keyword evidence="2" id="KW-0812">Transmembrane</keyword>
<proteinExistence type="predicted"/>
<evidence type="ECO:0000259" key="4">
    <source>
        <dbReference type="PROSITE" id="PS50883"/>
    </source>
</evidence>
<protein>
    <submittedName>
        <fullName evidence="6">GGDEF domain-containing protein</fullName>
    </submittedName>
</protein>
<evidence type="ECO:0000313" key="6">
    <source>
        <dbReference type="EMBL" id="PZQ55811.1"/>
    </source>
</evidence>
<dbReference type="PANTHER" id="PTHR44757:SF2">
    <property type="entry name" value="BIOFILM ARCHITECTURE MAINTENANCE PROTEIN MBAA"/>
    <property type="match status" value="1"/>
</dbReference>
<dbReference type="SUPFAM" id="SSF55785">
    <property type="entry name" value="PYP-like sensor domain (PAS domain)"/>
    <property type="match status" value="1"/>
</dbReference>
<keyword evidence="2" id="KW-0472">Membrane</keyword>
<dbReference type="EMBL" id="QFPX01000005">
    <property type="protein sequence ID" value="PZQ55811.1"/>
    <property type="molecule type" value="Genomic_DNA"/>
</dbReference>
<feature type="domain" description="GGDEF" evidence="5">
    <location>
        <begin position="403"/>
        <end position="536"/>
    </location>
</feature>
<feature type="transmembrane region" description="Helical" evidence="2">
    <location>
        <begin position="88"/>
        <end position="105"/>
    </location>
</feature>
<reference evidence="6 7" key="1">
    <citation type="submission" date="2017-08" db="EMBL/GenBank/DDBJ databases">
        <title>Infants hospitalized years apart are colonized by the same room-sourced microbial strains.</title>
        <authorList>
            <person name="Brooks B."/>
            <person name="Olm M.R."/>
            <person name="Firek B.A."/>
            <person name="Baker R."/>
            <person name="Thomas B.C."/>
            <person name="Morowitz M.J."/>
            <person name="Banfield J.F."/>
        </authorList>
    </citation>
    <scope>NUCLEOTIDE SEQUENCE [LARGE SCALE GENOMIC DNA]</scope>
    <source>
        <strain evidence="6">S2_005_002_R2_33</strain>
    </source>
</reference>
<dbReference type="PROSITE" id="PS50113">
    <property type="entry name" value="PAC"/>
    <property type="match status" value="1"/>
</dbReference>
<dbReference type="SUPFAM" id="SSF55073">
    <property type="entry name" value="Nucleotide cyclase"/>
    <property type="match status" value="1"/>
</dbReference>
<evidence type="ECO:0000259" key="5">
    <source>
        <dbReference type="PROSITE" id="PS50887"/>
    </source>
</evidence>
<dbReference type="InterPro" id="IPR052155">
    <property type="entry name" value="Biofilm_reg_signaling"/>
</dbReference>
<evidence type="ECO:0000313" key="7">
    <source>
        <dbReference type="Proteomes" id="UP000249082"/>
    </source>
</evidence>
<feature type="domain" description="PAC" evidence="3">
    <location>
        <begin position="317"/>
        <end position="371"/>
    </location>
</feature>
<evidence type="ECO:0000256" key="2">
    <source>
        <dbReference type="SAM" id="Phobius"/>
    </source>
</evidence>
<dbReference type="SMART" id="SM00052">
    <property type="entry name" value="EAL"/>
    <property type="match status" value="1"/>
</dbReference>
<feature type="domain" description="EAL" evidence="4">
    <location>
        <begin position="545"/>
        <end position="796"/>
    </location>
</feature>
<dbReference type="Gene3D" id="3.30.450.20">
    <property type="entry name" value="PAS domain"/>
    <property type="match status" value="1"/>
</dbReference>
<dbReference type="NCBIfam" id="TIGR00229">
    <property type="entry name" value="sensory_box"/>
    <property type="match status" value="1"/>
</dbReference>
<dbReference type="InterPro" id="IPR035919">
    <property type="entry name" value="EAL_sf"/>
</dbReference>
<keyword evidence="2" id="KW-1133">Transmembrane helix</keyword>
<comment type="caution">
    <text evidence="6">The sequence shown here is derived from an EMBL/GenBank/DDBJ whole genome shotgun (WGS) entry which is preliminary data.</text>
</comment>
<dbReference type="InterPro" id="IPR043128">
    <property type="entry name" value="Rev_trsase/Diguanyl_cyclase"/>
</dbReference>
<dbReference type="PROSITE" id="PS50883">
    <property type="entry name" value="EAL"/>
    <property type="match status" value="1"/>
</dbReference>
<dbReference type="AlphaFoldDB" id="A0A2W5NQM3"/>